<gene>
    <name evidence="1" type="ORF">D6D28_05954</name>
</gene>
<organism evidence="1 2">
    <name type="scientific">Aureobasidium pullulans</name>
    <name type="common">Black yeast</name>
    <name type="synonym">Pullularia pullulans</name>
    <dbReference type="NCBI Taxonomy" id="5580"/>
    <lineage>
        <taxon>Eukaryota</taxon>
        <taxon>Fungi</taxon>
        <taxon>Dikarya</taxon>
        <taxon>Ascomycota</taxon>
        <taxon>Pezizomycotina</taxon>
        <taxon>Dothideomycetes</taxon>
        <taxon>Dothideomycetidae</taxon>
        <taxon>Dothideales</taxon>
        <taxon>Saccotheciaceae</taxon>
        <taxon>Aureobasidium</taxon>
    </lineage>
</organism>
<accession>A0A4S8SFH3</accession>
<dbReference type="EMBL" id="QZAF01000258">
    <property type="protein sequence ID" value="THV69366.1"/>
    <property type="molecule type" value="Genomic_DNA"/>
</dbReference>
<comment type="caution">
    <text evidence="1">The sequence shown here is derived from an EMBL/GenBank/DDBJ whole genome shotgun (WGS) entry which is preliminary data.</text>
</comment>
<reference evidence="1 2" key="1">
    <citation type="submission" date="2018-10" db="EMBL/GenBank/DDBJ databases">
        <title>Fifty Aureobasidium pullulans genomes reveal a recombining polyextremotolerant generalist.</title>
        <authorList>
            <person name="Gostincar C."/>
            <person name="Turk M."/>
            <person name="Zajc J."/>
            <person name="Gunde-Cimerman N."/>
        </authorList>
    </citation>
    <scope>NUCLEOTIDE SEQUENCE [LARGE SCALE GENOMIC DNA]</scope>
    <source>
        <strain evidence="1 2">EXF-11900</strain>
    </source>
</reference>
<dbReference type="Proteomes" id="UP000304951">
    <property type="component" value="Unassembled WGS sequence"/>
</dbReference>
<proteinExistence type="predicted"/>
<evidence type="ECO:0000313" key="1">
    <source>
        <dbReference type="EMBL" id="THV69366.1"/>
    </source>
</evidence>
<dbReference type="AlphaFoldDB" id="A0A4S8SFH3"/>
<evidence type="ECO:0000313" key="2">
    <source>
        <dbReference type="Proteomes" id="UP000304951"/>
    </source>
</evidence>
<name>A0A4S8SFH3_AURPU</name>
<sequence length="120" mass="12975">MSSSAEAAVDMNRIIAKAEAIHLERQMLALQALYPTQGYTVKRVAGSTTLLSPAMLGRKLNHTYGFALGGEVTMDDLHAIEAAYKQNGVRPEIDVCEFADGSAFDILSAQYTITGSLCKY</sequence>
<protein>
    <submittedName>
        <fullName evidence="1">Uncharacterized protein</fullName>
    </submittedName>
</protein>